<evidence type="ECO:0000256" key="1">
    <source>
        <dbReference type="SAM" id="MobiDB-lite"/>
    </source>
</evidence>
<dbReference type="OrthoDB" id="5846619at2759"/>
<proteinExistence type="predicted"/>
<dbReference type="PANTHER" id="PTHR16502">
    <property type="entry name" value="KERATINOCYTE-ASSOCIATED TRANSMEMBRANE PROTEIN 2"/>
    <property type="match status" value="1"/>
</dbReference>
<name>A0A4Z2GV79_9TELE</name>
<protein>
    <submittedName>
        <fullName evidence="4">Trans-Golgi network integral membrane protein 2</fullName>
    </submittedName>
</protein>
<keyword evidence="5" id="KW-1185">Reference proteome</keyword>
<feature type="signal peptide" evidence="3">
    <location>
        <begin position="1"/>
        <end position="16"/>
    </location>
</feature>
<feature type="region of interest" description="Disordered" evidence="1">
    <location>
        <begin position="21"/>
        <end position="166"/>
    </location>
</feature>
<evidence type="ECO:0000256" key="3">
    <source>
        <dbReference type="SAM" id="SignalP"/>
    </source>
</evidence>
<dbReference type="AlphaFoldDB" id="A0A4Z2GV79"/>
<organism evidence="4 5">
    <name type="scientific">Liparis tanakae</name>
    <name type="common">Tanaka's snailfish</name>
    <dbReference type="NCBI Taxonomy" id="230148"/>
    <lineage>
        <taxon>Eukaryota</taxon>
        <taxon>Metazoa</taxon>
        <taxon>Chordata</taxon>
        <taxon>Craniata</taxon>
        <taxon>Vertebrata</taxon>
        <taxon>Euteleostomi</taxon>
        <taxon>Actinopterygii</taxon>
        <taxon>Neopterygii</taxon>
        <taxon>Teleostei</taxon>
        <taxon>Neoteleostei</taxon>
        <taxon>Acanthomorphata</taxon>
        <taxon>Eupercaria</taxon>
        <taxon>Perciformes</taxon>
        <taxon>Cottioidei</taxon>
        <taxon>Cottales</taxon>
        <taxon>Liparidae</taxon>
        <taxon>Liparis</taxon>
    </lineage>
</organism>
<sequence length="232" mass="25846">MRAAFLFLTIFLSVCSIIGPNVQPKATPVKTVEPEKLRGQSAEQGSRVTKIDQKEDKDKTPLEDSTENKTPLEDGTENKTPLEDGTEGKTPLEDGTENKTPLEDGTENKTPLEDGTEGKTPLKDDTEVTTPLKDDTVDQTEEEVVENLKPEEEDSKHGETGEKVPYDPASINHEEESSHFFAYLVSSAVLVAVLYVTYHNKRKIIAFLLEGKKSRASRRPKATDYQKLEQQL</sequence>
<feature type="compositionally biased region" description="Basic and acidic residues" evidence="1">
    <location>
        <begin position="146"/>
        <end position="165"/>
    </location>
</feature>
<evidence type="ECO:0000313" key="5">
    <source>
        <dbReference type="Proteomes" id="UP000314294"/>
    </source>
</evidence>
<reference evidence="4 5" key="1">
    <citation type="submission" date="2019-03" db="EMBL/GenBank/DDBJ databases">
        <title>First draft genome of Liparis tanakae, snailfish: a comprehensive survey of snailfish specific genes.</title>
        <authorList>
            <person name="Kim W."/>
            <person name="Song I."/>
            <person name="Jeong J.-H."/>
            <person name="Kim D."/>
            <person name="Kim S."/>
            <person name="Ryu S."/>
            <person name="Song J.Y."/>
            <person name="Lee S.K."/>
        </authorList>
    </citation>
    <scope>NUCLEOTIDE SEQUENCE [LARGE SCALE GENOMIC DNA]</scope>
    <source>
        <tissue evidence="4">Muscle</tissue>
    </source>
</reference>
<feature type="transmembrane region" description="Helical" evidence="2">
    <location>
        <begin position="180"/>
        <end position="198"/>
    </location>
</feature>
<dbReference type="PANTHER" id="PTHR16502:SF0">
    <property type="entry name" value="KERATINOCYTE-ASSOCIATED TRANSMEMBRANE PROTEIN 2"/>
    <property type="match status" value="1"/>
</dbReference>
<keyword evidence="3" id="KW-0732">Signal</keyword>
<dbReference type="EMBL" id="SRLO01000409">
    <property type="protein sequence ID" value="TNN57261.1"/>
    <property type="molecule type" value="Genomic_DNA"/>
</dbReference>
<dbReference type="Pfam" id="PF17818">
    <property type="entry name" value="KCT2"/>
    <property type="match status" value="1"/>
</dbReference>
<feature type="compositionally biased region" description="Basic and acidic residues" evidence="1">
    <location>
        <begin position="49"/>
        <end position="136"/>
    </location>
</feature>
<dbReference type="InterPro" id="IPR037645">
    <property type="entry name" value="KCT2"/>
</dbReference>
<feature type="chain" id="PRO_5021244537" evidence="3">
    <location>
        <begin position="17"/>
        <end position="232"/>
    </location>
</feature>
<evidence type="ECO:0000313" key="4">
    <source>
        <dbReference type="EMBL" id="TNN57261.1"/>
    </source>
</evidence>
<gene>
    <name evidence="4" type="primary">Tgoln2</name>
    <name evidence="4" type="ORF">EYF80_032520</name>
</gene>
<evidence type="ECO:0000256" key="2">
    <source>
        <dbReference type="SAM" id="Phobius"/>
    </source>
</evidence>
<accession>A0A4Z2GV79</accession>
<keyword evidence="2" id="KW-1133">Transmembrane helix</keyword>
<keyword evidence="2" id="KW-0812">Transmembrane</keyword>
<comment type="caution">
    <text evidence="4">The sequence shown here is derived from an EMBL/GenBank/DDBJ whole genome shotgun (WGS) entry which is preliminary data.</text>
</comment>
<keyword evidence="2" id="KW-0472">Membrane</keyword>
<dbReference type="Proteomes" id="UP000314294">
    <property type="component" value="Unassembled WGS sequence"/>
</dbReference>